<dbReference type="EMBL" id="CP002994">
    <property type="protein sequence ID" value="AEM83947.1"/>
    <property type="molecule type" value="Genomic_DNA"/>
</dbReference>
<protein>
    <submittedName>
        <fullName evidence="2">Uncharacterized protein</fullName>
    </submittedName>
</protein>
<proteinExistence type="predicted"/>
<name>G2P4Q8_STRV4</name>
<evidence type="ECO:0000313" key="3">
    <source>
        <dbReference type="Proteomes" id="UP000008703"/>
    </source>
</evidence>
<organism evidence="2 3">
    <name type="scientific">Streptomyces violaceusniger (strain Tu 4113)</name>
    <dbReference type="NCBI Taxonomy" id="653045"/>
    <lineage>
        <taxon>Bacteria</taxon>
        <taxon>Bacillati</taxon>
        <taxon>Actinomycetota</taxon>
        <taxon>Actinomycetes</taxon>
        <taxon>Kitasatosporales</taxon>
        <taxon>Streptomycetaceae</taxon>
        <taxon>Streptomyces</taxon>
        <taxon>Streptomyces violaceusniger group</taxon>
    </lineage>
</organism>
<feature type="compositionally biased region" description="Basic and acidic residues" evidence="1">
    <location>
        <begin position="20"/>
        <end position="46"/>
    </location>
</feature>
<dbReference type="Proteomes" id="UP000008703">
    <property type="component" value="Chromosome"/>
</dbReference>
<dbReference type="HOGENOM" id="CLU_1884720_0_0_11"/>
<reference evidence="2" key="1">
    <citation type="submission" date="2011-08" db="EMBL/GenBank/DDBJ databases">
        <title>Complete sequence of chromosome of Streptomyces violaceusniger Tu 4113.</title>
        <authorList>
            <consortium name="US DOE Joint Genome Institute"/>
            <person name="Lucas S."/>
            <person name="Han J."/>
            <person name="Lapidus A."/>
            <person name="Cheng J.-F."/>
            <person name="Goodwin L."/>
            <person name="Pitluck S."/>
            <person name="Peters L."/>
            <person name="Ivanova N."/>
            <person name="Daligault H."/>
            <person name="Detter J.C."/>
            <person name="Han C."/>
            <person name="Tapia R."/>
            <person name="Land M."/>
            <person name="Hauser L."/>
            <person name="Kyrpides N."/>
            <person name="Ivanova N."/>
            <person name="Pagani I."/>
            <person name="Hagen A."/>
            <person name="Katz L."/>
            <person name="Fiedler H.-P."/>
            <person name="Keasling J."/>
            <person name="Fortman J."/>
            <person name="Woyke T."/>
        </authorList>
    </citation>
    <scope>NUCLEOTIDE SEQUENCE [LARGE SCALE GENOMIC DNA]</scope>
    <source>
        <strain evidence="2">Tu 4113</strain>
    </source>
</reference>
<dbReference type="RefSeq" id="WP_014057445.1">
    <property type="nucleotide sequence ID" value="NC_015957.1"/>
</dbReference>
<gene>
    <name evidence="2" type="ORF">Strvi_4296</name>
</gene>
<accession>G2P4Q8</accession>
<dbReference type="AlphaFoldDB" id="G2P4Q8"/>
<evidence type="ECO:0000313" key="2">
    <source>
        <dbReference type="EMBL" id="AEM83947.1"/>
    </source>
</evidence>
<evidence type="ECO:0000256" key="1">
    <source>
        <dbReference type="SAM" id="MobiDB-lite"/>
    </source>
</evidence>
<feature type="region of interest" description="Disordered" evidence="1">
    <location>
        <begin position="1"/>
        <end position="58"/>
    </location>
</feature>
<sequence>MAAGVPQSALDGHVGRRREHREGDLAEHGQPDGEVHMGVDRGRPAEVVEELPGAGHPPTGARLLGELLEELLVFVLGDGERRGVDHRQDPLDGGVVQLRHVRHAFPPVRHAPGGACDACTVARPREMMWGLTAHR</sequence>
<dbReference type="KEGG" id="svl:Strvi_4296"/>
<keyword evidence="3" id="KW-1185">Reference proteome</keyword>